<dbReference type="InterPro" id="IPR036179">
    <property type="entry name" value="Ig-like_dom_sf"/>
</dbReference>
<evidence type="ECO:0000313" key="5">
    <source>
        <dbReference type="EMBL" id="CAH3033679.1"/>
    </source>
</evidence>
<name>A0ABN8MQK3_9CNID</name>
<dbReference type="InterPro" id="IPR003599">
    <property type="entry name" value="Ig_sub"/>
</dbReference>
<dbReference type="Gene3D" id="2.60.40.10">
    <property type="entry name" value="Immunoglobulins"/>
    <property type="match status" value="3"/>
</dbReference>
<dbReference type="SMART" id="SM00409">
    <property type="entry name" value="IG"/>
    <property type="match status" value="2"/>
</dbReference>
<dbReference type="EMBL" id="CALNXI010000691">
    <property type="protein sequence ID" value="CAH3033679.1"/>
    <property type="molecule type" value="Genomic_DNA"/>
</dbReference>
<comment type="caution">
    <text evidence="5">The sequence shown here is derived from an EMBL/GenBank/DDBJ whole genome shotgun (WGS) entry which is preliminary data.</text>
</comment>
<feature type="region of interest" description="Disordered" evidence="3">
    <location>
        <begin position="402"/>
        <end position="466"/>
    </location>
</feature>
<dbReference type="InterPro" id="IPR050958">
    <property type="entry name" value="Cell_Adh-Cytoskel_Orgn"/>
</dbReference>
<evidence type="ECO:0000256" key="2">
    <source>
        <dbReference type="ARBA" id="ARBA00023157"/>
    </source>
</evidence>
<reference evidence="5 6" key="1">
    <citation type="submission" date="2022-05" db="EMBL/GenBank/DDBJ databases">
        <authorList>
            <consortium name="Genoscope - CEA"/>
            <person name="William W."/>
        </authorList>
    </citation>
    <scope>NUCLEOTIDE SEQUENCE [LARGE SCALE GENOMIC DNA]</scope>
</reference>
<keyword evidence="6" id="KW-1185">Reference proteome</keyword>
<feature type="non-terminal residue" evidence="5">
    <location>
        <position position="466"/>
    </location>
</feature>
<dbReference type="InterPro" id="IPR003598">
    <property type="entry name" value="Ig_sub2"/>
</dbReference>
<keyword evidence="2" id="KW-1015">Disulfide bond</keyword>
<protein>
    <recommendedName>
        <fullName evidence="4">Ig-like domain-containing protein</fullName>
    </recommendedName>
</protein>
<dbReference type="SUPFAM" id="SSF48726">
    <property type="entry name" value="Immunoglobulin"/>
    <property type="match status" value="3"/>
</dbReference>
<dbReference type="Proteomes" id="UP001159427">
    <property type="component" value="Unassembled WGS sequence"/>
</dbReference>
<accession>A0ABN8MQK3</accession>
<feature type="non-terminal residue" evidence="5">
    <location>
        <position position="1"/>
    </location>
</feature>
<dbReference type="InterPro" id="IPR013783">
    <property type="entry name" value="Ig-like_fold"/>
</dbReference>
<keyword evidence="1" id="KW-0732">Signal</keyword>
<dbReference type="InterPro" id="IPR007110">
    <property type="entry name" value="Ig-like_dom"/>
</dbReference>
<feature type="compositionally biased region" description="Basic and acidic residues" evidence="3">
    <location>
        <begin position="407"/>
        <end position="450"/>
    </location>
</feature>
<dbReference type="PANTHER" id="PTHR45080:SF8">
    <property type="entry name" value="IG-LIKE DOMAIN-CONTAINING PROTEIN"/>
    <property type="match status" value="1"/>
</dbReference>
<evidence type="ECO:0000256" key="3">
    <source>
        <dbReference type="SAM" id="MobiDB-lite"/>
    </source>
</evidence>
<gene>
    <name evidence="5" type="ORF">PEVE_00039323</name>
</gene>
<sequence length="466" mass="52527">DFFLNSDAQSVTWNEPPPVTTVSDYNFVHTSKIQLYEGSTNRKLNWRYSLTQGLFLVSIELEDASVVANVRQPSGSVTVSQAFTSTVNVTWVPGHVTLIIFNVTVSDERTFTCRLTVPGNSWRSNIIVDVVAPPRFTNVSNDQSLREGSDLQLFCDAYGRPTPNITWVRITSSGSESDVLHRGTIWDLKNISRTEAGTYRCIAYNGVGNPVNHTLRVYVEFPPNITLQNKYYVGREKSVSLDCKVDGYPIPTITWTPCNTQENVCDVSIVNQQDWHFFYGYEEILSAMKGQTDLNLMSILIGAKVINLTLTIINKECNEDDQSFWQSLKKAIVPLFPGNDDLEVGYIDLSVDKGSVRDHMGILLNKHKRKIRAEEKASGIVPDEPSELENLLDTIIALEESSEAESQELREGKNEKFENDRAKAEGARLKAMEKLSETRKRSSESEEEKTKRQRRSGSDAMEFLTD</sequence>
<dbReference type="SMART" id="SM00408">
    <property type="entry name" value="IGc2"/>
    <property type="match status" value="1"/>
</dbReference>
<dbReference type="Pfam" id="PF13927">
    <property type="entry name" value="Ig_3"/>
    <property type="match status" value="1"/>
</dbReference>
<feature type="domain" description="Ig-like" evidence="4">
    <location>
        <begin position="134"/>
        <end position="218"/>
    </location>
</feature>
<feature type="domain" description="Ig-like" evidence="4">
    <location>
        <begin position="223"/>
        <end position="255"/>
    </location>
</feature>
<evidence type="ECO:0000259" key="4">
    <source>
        <dbReference type="PROSITE" id="PS50835"/>
    </source>
</evidence>
<organism evidence="5 6">
    <name type="scientific">Porites evermanni</name>
    <dbReference type="NCBI Taxonomy" id="104178"/>
    <lineage>
        <taxon>Eukaryota</taxon>
        <taxon>Metazoa</taxon>
        <taxon>Cnidaria</taxon>
        <taxon>Anthozoa</taxon>
        <taxon>Hexacorallia</taxon>
        <taxon>Scleractinia</taxon>
        <taxon>Fungiina</taxon>
        <taxon>Poritidae</taxon>
        <taxon>Porites</taxon>
    </lineage>
</organism>
<evidence type="ECO:0000313" key="6">
    <source>
        <dbReference type="Proteomes" id="UP001159427"/>
    </source>
</evidence>
<proteinExistence type="predicted"/>
<dbReference type="PANTHER" id="PTHR45080">
    <property type="entry name" value="CONTACTIN 5"/>
    <property type="match status" value="1"/>
</dbReference>
<dbReference type="PROSITE" id="PS50835">
    <property type="entry name" value="IG_LIKE"/>
    <property type="match status" value="2"/>
</dbReference>
<evidence type="ECO:0000256" key="1">
    <source>
        <dbReference type="ARBA" id="ARBA00022729"/>
    </source>
</evidence>